<dbReference type="GO" id="GO:0000160">
    <property type="term" value="P:phosphorelay signal transduction system"/>
    <property type="evidence" value="ECO:0007669"/>
    <property type="project" value="InterPro"/>
</dbReference>
<evidence type="ECO:0000259" key="5">
    <source>
        <dbReference type="PROSITE" id="PS50110"/>
    </source>
</evidence>
<dbReference type="InterPro" id="IPR050595">
    <property type="entry name" value="Bact_response_regulator"/>
</dbReference>
<dbReference type="PANTHER" id="PTHR44591:SF3">
    <property type="entry name" value="RESPONSE REGULATORY DOMAIN-CONTAINING PROTEIN"/>
    <property type="match status" value="1"/>
</dbReference>
<dbReference type="Gene3D" id="3.40.50.2300">
    <property type="match status" value="1"/>
</dbReference>
<gene>
    <name evidence="6" type="ORF">GTO89_09035</name>
</gene>
<dbReference type="PANTHER" id="PTHR44591">
    <property type="entry name" value="STRESS RESPONSE REGULATOR PROTEIN 1"/>
    <property type="match status" value="1"/>
</dbReference>
<comment type="caution">
    <text evidence="6">The sequence shown here is derived from an EMBL/GenBank/DDBJ whole genome shotgun (WGS) entry which is preliminary data.</text>
</comment>
<feature type="domain" description="Response regulatory" evidence="5">
    <location>
        <begin position="6"/>
        <end position="120"/>
    </location>
</feature>
<accession>A0A845LE24</accession>
<dbReference type="CDD" id="cd00156">
    <property type="entry name" value="REC"/>
    <property type="match status" value="1"/>
</dbReference>
<comment type="function">
    <text evidence="3">May play the central regulatory role in sporulation. It may be an element of the effector pathway responsible for the activation of sporulation genes in response to nutritional stress. Spo0A may act in concert with spo0H (a sigma factor) to control the expression of some genes that are critical to the sporulation process.</text>
</comment>
<organism evidence="6 7">
    <name type="scientific">Heliomicrobium gestii</name>
    <name type="common">Heliobacterium gestii</name>
    <dbReference type="NCBI Taxonomy" id="2699"/>
    <lineage>
        <taxon>Bacteria</taxon>
        <taxon>Bacillati</taxon>
        <taxon>Bacillota</taxon>
        <taxon>Clostridia</taxon>
        <taxon>Eubacteriales</taxon>
        <taxon>Heliobacteriaceae</taxon>
        <taxon>Heliomicrobium</taxon>
    </lineage>
</organism>
<dbReference type="AlphaFoldDB" id="A0A845LE24"/>
<dbReference type="SUPFAM" id="SSF52172">
    <property type="entry name" value="CheY-like"/>
    <property type="match status" value="1"/>
</dbReference>
<feature type="modified residue" description="4-aspartylphosphate" evidence="4">
    <location>
        <position position="55"/>
    </location>
</feature>
<proteinExistence type="predicted"/>
<evidence type="ECO:0000256" key="2">
    <source>
        <dbReference type="ARBA" id="ARBA00022553"/>
    </source>
</evidence>
<evidence type="ECO:0000313" key="6">
    <source>
        <dbReference type="EMBL" id="MZP43180.1"/>
    </source>
</evidence>
<dbReference type="RefSeq" id="WP_161261741.1">
    <property type="nucleotide sequence ID" value="NZ_JAFBDC010000005.1"/>
</dbReference>
<dbReference type="SMART" id="SM00448">
    <property type="entry name" value="REC"/>
    <property type="match status" value="1"/>
</dbReference>
<dbReference type="OrthoDB" id="9808843at2"/>
<dbReference type="PROSITE" id="PS50110">
    <property type="entry name" value="RESPONSE_REGULATORY"/>
    <property type="match status" value="1"/>
</dbReference>
<keyword evidence="7" id="KW-1185">Reference proteome</keyword>
<dbReference type="EMBL" id="WXEX01000006">
    <property type="protein sequence ID" value="MZP43180.1"/>
    <property type="molecule type" value="Genomic_DNA"/>
</dbReference>
<name>A0A845LE24_HELGE</name>
<reference evidence="6 7" key="1">
    <citation type="submission" date="2020-01" db="EMBL/GenBank/DDBJ databases">
        <title>Whole genome sequence of Heliobacterium gestii DSM 11169.</title>
        <authorList>
            <person name="Kyndt J.A."/>
            <person name="Meyer T.E."/>
        </authorList>
    </citation>
    <scope>NUCLEOTIDE SEQUENCE [LARGE SCALE GENOMIC DNA]</scope>
    <source>
        <strain evidence="6 7">DSM 11169</strain>
    </source>
</reference>
<dbReference type="InterPro" id="IPR001789">
    <property type="entry name" value="Sig_transdc_resp-reg_receiver"/>
</dbReference>
<evidence type="ECO:0000256" key="1">
    <source>
        <dbReference type="ARBA" id="ARBA00018672"/>
    </source>
</evidence>
<protein>
    <recommendedName>
        <fullName evidence="1">Stage 0 sporulation protein A homolog</fullName>
    </recommendedName>
</protein>
<sequence length="124" mass="13918">MGDTHGVLVVDDQKGVRRLLQEAFRMAGIPVETAASGPEALEKLGTTEYSLMLIDVKMPGMTGVEALAEARRRGHRLRVVLMTAYEELPLLKEARDLDILDHVMKPFDVMELTRKILCWRTTPS</sequence>
<dbReference type="InterPro" id="IPR011006">
    <property type="entry name" value="CheY-like_superfamily"/>
</dbReference>
<dbReference type="Proteomes" id="UP000471031">
    <property type="component" value="Unassembled WGS sequence"/>
</dbReference>
<keyword evidence="2 4" id="KW-0597">Phosphoprotein</keyword>
<dbReference type="Pfam" id="PF00072">
    <property type="entry name" value="Response_reg"/>
    <property type="match status" value="1"/>
</dbReference>
<evidence type="ECO:0000313" key="7">
    <source>
        <dbReference type="Proteomes" id="UP000471031"/>
    </source>
</evidence>
<evidence type="ECO:0000256" key="4">
    <source>
        <dbReference type="PROSITE-ProRule" id="PRU00169"/>
    </source>
</evidence>
<evidence type="ECO:0000256" key="3">
    <source>
        <dbReference type="ARBA" id="ARBA00024867"/>
    </source>
</evidence>